<dbReference type="InterPro" id="IPR017475">
    <property type="entry name" value="EPS_sugar_tfrase"/>
</dbReference>
<accession>M2XW43</accession>
<dbReference type="Pfam" id="PF02397">
    <property type="entry name" value="Bac_transf"/>
    <property type="match status" value="1"/>
</dbReference>
<feature type="region of interest" description="Disordered" evidence="7">
    <location>
        <begin position="1"/>
        <end position="86"/>
    </location>
</feature>
<feature type="domain" description="Bacterial sugar transferase" evidence="9">
    <location>
        <begin position="375"/>
        <end position="563"/>
    </location>
</feature>
<dbReference type="AlphaFoldDB" id="M2XW43"/>
<evidence type="ECO:0000256" key="6">
    <source>
        <dbReference type="ARBA" id="ARBA00023136"/>
    </source>
</evidence>
<evidence type="ECO:0000256" key="7">
    <source>
        <dbReference type="SAM" id="MobiDB-lite"/>
    </source>
</evidence>
<feature type="transmembrane region" description="Helical" evidence="8">
    <location>
        <begin position="100"/>
        <end position="120"/>
    </location>
</feature>
<dbReference type="STRING" id="71999.KPaMU14_09305"/>
<evidence type="ECO:0000313" key="10">
    <source>
        <dbReference type="EMBL" id="EME37028.1"/>
    </source>
</evidence>
<evidence type="ECO:0000256" key="3">
    <source>
        <dbReference type="ARBA" id="ARBA00022679"/>
    </source>
</evidence>
<keyword evidence="11" id="KW-1185">Reference proteome</keyword>
<dbReference type="InterPro" id="IPR003362">
    <property type="entry name" value="Bact_transf"/>
</dbReference>
<dbReference type="NCBIfam" id="TIGR03025">
    <property type="entry name" value="EPS_sugtrans"/>
    <property type="match status" value="1"/>
</dbReference>
<keyword evidence="5 8" id="KW-1133">Transmembrane helix</keyword>
<dbReference type="Proteomes" id="UP000009877">
    <property type="component" value="Unassembled WGS sequence"/>
</dbReference>
<evidence type="ECO:0000256" key="2">
    <source>
        <dbReference type="ARBA" id="ARBA00006464"/>
    </source>
</evidence>
<feature type="compositionally biased region" description="Basic and acidic residues" evidence="7">
    <location>
        <begin position="11"/>
        <end position="22"/>
    </location>
</feature>
<gene>
    <name evidence="10" type="ORF">C884_02184</name>
</gene>
<evidence type="ECO:0000313" key="11">
    <source>
        <dbReference type="Proteomes" id="UP000009877"/>
    </source>
</evidence>
<dbReference type="EMBL" id="ANHZ02000006">
    <property type="protein sequence ID" value="EME37028.1"/>
    <property type="molecule type" value="Genomic_DNA"/>
</dbReference>
<dbReference type="PANTHER" id="PTHR30576">
    <property type="entry name" value="COLANIC BIOSYNTHESIS UDP-GLUCOSE LIPID CARRIER TRANSFERASE"/>
    <property type="match status" value="1"/>
</dbReference>
<comment type="similarity">
    <text evidence="2">Belongs to the bacterial sugar transferase family.</text>
</comment>
<evidence type="ECO:0000256" key="4">
    <source>
        <dbReference type="ARBA" id="ARBA00022692"/>
    </source>
</evidence>
<dbReference type="PANTHER" id="PTHR30576:SF10">
    <property type="entry name" value="SLL5057 PROTEIN"/>
    <property type="match status" value="1"/>
</dbReference>
<feature type="transmembrane region" description="Helical" evidence="8">
    <location>
        <begin position="197"/>
        <end position="217"/>
    </location>
</feature>
<evidence type="ECO:0000256" key="8">
    <source>
        <dbReference type="SAM" id="Phobius"/>
    </source>
</evidence>
<proteinExistence type="inferred from homology"/>
<comment type="subcellular location">
    <subcellularLocation>
        <location evidence="1">Membrane</location>
        <topology evidence="1">Multi-pass membrane protein</topology>
    </subcellularLocation>
</comment>
<keyword evidence="6 8" id="KW-0472">Membrane</keyword>
<protein>
    <submittedName>
        <fullName evidence="10">Undecaprenyl-phosphate galactosephosphotransferase</fullName>
    </submittedName>
</protein>
<dbReference type="RefSeq" id="WP_006214195.1">
    <property type="nucleotide sequence ID" value="NZ_ANHZ02000006.1"/>
</dbReference>
<sequence length="569" mass="62588">MSRSLGTSPQTDRRTTAREYRSQRRAHPSQGAGSGPAATTEHKGSARHDPAPLPRRPDGSGGEPTTGPIRIIPTPDAPSRPLPTATEQQWRTGYVTRMRIVDALAIVVTLVLAQVARFSLPDAQAELIIGRFGIHYLVVGLIIGLLWWCALDLRGTRAVRLIGSGMEEARQVLTATLMVFSAVAIVSYALALPVARGYVLVALPAGAALLILGRVMLRSQLIRRRRAGEAMAPTMIVGRRRGALETAESLRAHVESGLDPVAVYAPTTRKQMPSNLEEIEIPNALAPDQTPSVSGILEAVRRHRIQTLVLTNSSPLTSTEIRHLSWYLADAHVRLVLNTGLTDIAGPRIHTQQVAGLPLIHVATPRMTRSRRILKRLVDIVGALGALIAFSPIMLVVALAVKAHDRGPVLFRQQRVGLDGTHFKMLKFRSMYTDAEERKAALLAENESGGDVLFKMKDDPRVTGPGKVLRRYSLDELPQFLNVLRGDMSLVGPRPPLDSEVSKYDSYVHRRLRVKPGITGLWQVSGRSDLDWEQAVRLDLYYVENWSVLEDLLILLRTVKAVFAHEGAY</sequence>
<dbReference type="Pfam" id="PF13727">
    <property type="entry name" value="CoA_binding_3"/>
    <property type="match status" value="1"/>
</dbReference>
<organism evidence="10 11">
    <name type="scientific">Kocuria palustris PEL</name>
    <dbReference type="NCBI Taxonomy" id="1236550"/>
    <lineage>
        <taxon>Bacteria</taxon>
        <taxon>Bacillati</taxon>
        <taxon>Actinomycetota</taxon>
        <taxon>Actinomycetes</taxon>
        <taxon>Micrococcales</taxon>
        <taxon>Micrococcaceae</taxon>
        <taxon>Kocuria</taxon>
    </lineage>
</organism>
<dbReference type="GO" id="GO:0016780">
    <property type="term" value="F:phosphotransferase activity, for other substituted phosphate groups"/>
    <property type="evidence" value="ECO:0007669"/>
    <property type="project" value="TreeGrafter"/>
</dbReference>
<feature type="compositionally biased region" description="Basic and acidic residues" evidence="7">
    <location>
        <begin position="40"/>
        <end position="58"/>
    </location>
</feature>
<reference evidence="10 11" key="1">
    <citation type="journal article" date="2014" name="Genome Announc.">
        <title>Draft Genome Sequence of Kocuria palustris PEL.</title>
        <authorList>
            <person name="Sharma G."/>
            <person name="Khatri I."/>
            <person name="Subramanian S."/>
        </authorList>
    </citation>
    <scope>NUCLEOTIDE SEQUENCE [LARGE SCALE GENOMIC DNA]</scope>
    <source>
        <strain evidence="10 11">PEL</strain>
    </source>
</reference>
<keyword evidence="4 8" id="KW-0812">Transmembrane</keyword>
<feature type="transmembrane region" description="Helical" evidence="8">
    <location>
        <begin position="172"/>
        <end position="191"/>
    </location>
</feature>
<feature type="compositionally biased region" description="Polar residues" evidence="7">
    <location>
        <begin position="1"/>
        <end position="10"/>
    </location>
</feature>
<feature type="compositionally biased region" description="Low complexity" evidence="7">
    <location>
        <begin position="65"/>
        <end position="74"/>
    </location>
</feature>
<feature type="transmembrane region" description="Helical" evidence="8">
    <location>
        <begin position="377"/>
        <end position="401"/>
    </location>
</feature>
<keyword evidence="3" id="KW-0808">Transferase</keyword>
<evidence type="ECO:0000256" key="1">
    <source>
        <dbReference type="ARBA" id="ARBA00004141"/>
    </source>
</evidence>
<name>M2XW43_9MICC</name>
<dbReference type="GO" id="GO:0016020">
    <property type="term" value="C:membrane"/>
    <property type="evidence" value="ECO:0007669"/>
    <property type="project" value="UniProtKB-SubCell"/>
</dbReference>
<evidence type="ECO:0000256" key="5">
    <source>
        <dbReference type="ARBA" id="ARBA00022989"/>
    </source>
</evidence>
<comment type="caution">
    <text evidence="10">The sequence shown here is derived from an EMBL/GenBank/DDBJ whole genome shotgun (WGS) entry which is preliminary data.</text>
</comment>
<evidence type="ECO:0000259" key="9">
    <source>
        <dbReference type="Pfam" id="PF02397"/>
    </source>
</evidence>
<feature type="transmembrane region" description="Helical" evidence="8">
    <location>
        <begin position="132"/>
        <end position="151"/>
    </location>
</feature>